<reference evidence="2 3" key="1">
    <citation type="submission" date="2017-02" db="EMBL/GenBank/DDBJ databases">
        <title>Trade-off between light-utilization and light-protection in marine flavobacteria.</title>
        <authorList>
            <person name="Kumagai Y."/>
            <person name="Yoshizawa S."/>
            <person name="Kogure K."/>
            <person name="Iwasaki W."/>
        </authorList>
    </citation>
    <scope>NUCLEOTIDE SEQUENCE [LARGE SCALE GENOMIC DNA]</scope>
    <source>
        <strain evidence="2 3">KCTC 23670</strain>
    </source>
</reference>
<keyword evidence="3" id="KW-1185">Reference proteome</keyword>
<dbReference type="Pfam" id="PF13192">
    <property type="entry name" value="Thioredoxin_3"/>
    <property type="match status" value="1"/>
</dbReference>
<accession>A0ABM6Q2B7</accession>
<dbReference type="EMBL" id="CP019336">
    <property type="protein sequence ID" value="AUC23398.1"/>
    <property type="molecule type" value="Genomic_DNA"/>
</dbReference>
<protein>
    <submittedName>
        <fullName evidence="2">Thioredoxin family protein</fullName>
    </submittedName>
</protein>
<name>A0ABM6Q2B7_9FLAO</name>
<dbReference type="RefSeq" id="WP_208889445.1">
    <property type="nucleotide sequence ID" value="NZ_CP019336.1"/>
</dbReference>
<evidence type="ECO:0000313" key="3">
    <source>
        <dbReference type="Proteomes" id="UP000232721"/>
    </source>
</evidence>
<dbReference type="InterPro" id="IPR012336">
    <property type="entry name" value="Thioredoxin-like_fold"/>
</dbReference>
<feature type="domain" description="Thioredoxin-like fold" evidence="1">
    <location>
        <begin position="5"/>
        <end position="78"/>
    </location>
</feature>
<dbReference type="InterPro" id="IPR036249">
    <property type="entry name" value="Thioredoxin-like_sf"/>
</dbReference>
<gene>
    <name evidence="2" type="ORF">BTO15_15390</name>
</gene>
<proteinExistence type="predicted"/>
<dbReference type="PIRSF" id="PIRSF037031">
    <property type="entry name" value="Redox_disulphide_2"/>
    <property type="match status" value="1"/>
</dbReference>
<dbReference type="SUPFAM" id="SSF52833">
    <property type="entry name" value="Thioredoxin-like"/>
    <property type="match status" value="1"/>
</dbReference>
<dbReference type="Proteomes" id="UP000232721">
    <property type="component" value="Chromosome"/>
</dbReference>
<dbReference type="PANTHER" id="PTHR36450">
    <property type="entry name" value="THIOREDOXIN"/>
    <property type="match status" value="1"/>
</dbReference>
<organism evidence="2 3">
    <name type="scientific">Polaribacter sejongensis</name>
    <dbReference type="NCBI Taxonomy" id="985043"/>
    <lineage>
        <taxon>Bacteria</taxon>
        <taxon>Pseudomonadati</taxon>
        <taxon>Bacteroidota</taxon>
        <taxon>Flavobacteriia</taxon>
        <taxon>Flavobacteriales</taxon>
        <taxon>Flavobacteriaceae</taxon>
    </lineage>
</organism>
<dbReference type="NCBIfam" id="TIGR00412">
    <property type="entry name" value="redox_disulf_2"/>
    <property type="match status" value="1"/>
</dbReference>
<evidence type="ECO:0000259" key="1">
    <source>
        <dbReference type="Pfam" id="PF13192"/>
    </source>
</evidence>
<evidence type="ECO:0000313" key="2">
    <source>
        <dbReference type="EMBL" id="AUC23398.1"/>
    </source>
</evidence>
<sequence length="78" mass="8493">MSKVIKVLGTGCPKCKSMTAVVSDVIAENNIDATIEKVEDIMEIMKYNVMTTPVLVIDDAITVKGRIPSKEEVLALLK</sequence>
<dbReference type="InterPro" id="IPR005243">
    <property type="entry name" value="THIRX-like_proc"/>
</dbReference>
<dbReference type="Gene3D" id="3.40.30.10">
    <property type="entry name" value="Glutaredoxin"/>
    <property type="match status" value="1"/>
</dbReference>
<dbReference type="PANTHER" id="PTHR36450:SF1">
    <property type="entry name" value="THIOREDOXIN"/>
    <property type="match status" value="1"/>
</dbReference>